<dbReference type="GO" id="GO:0008270">
    <property type="term" value="F:zinc ion binding"/>
    <property type="evidence" value="ECO:0007669"/>
    <property type="project" value="UniProtKB-UniRule"/>
</dbReference>
<evidence type="ECO:0000256" key="2">
    <source>
        <dbReference type="ARBA" id="ARBA00022737"/>
    </source>
</evidence>
<evidence type="ECO:0000256" key="6">
    <source>
        <dbReference type="PROSITE-ProRule" id="PRU01263"/>
    </source>
</evidence>
<feature type="domain" description="C2H2-type" evidence="7">
    <location>
        <begin position="370"/>
        <end position="397"/>
    </location>
</feature>
<dbReference type="PANTHER" id="PTHR24379">
    <property type="entry name" value="KRAB AND ZINC FINGER DOMAIN-CONTAINING"/>
    <property type="match status" value="1"/>
</dbReference>
<dbReference type="GO" id="GO:0006355">
    <property type="term" value="P:regulation of DNA-templated transcription"/>
    <property type="evidence" value="ECO:0007669"/>
    <property type="project" value="UniProtKB-ARBA"/>
</dbReference>
<feature type="binding site" evidence="6">
    <location>
        <position position="17"/>
    </location>
    <ligand>
        <name>Zn(2+)</name>
        <dbReference type="ChEBI" id="CHEBI:29105"/>
    </ligand>
</feature>
<dbReference type="SMART" id="SM00868">
    <property type="entry name" value="zf-AD"/>
    <property type="match status" value="1"/>
</dbReference>
<dbReference type="PROSITE" id="PS51915">
    <property type="entry name" value="ZAD"/>
    <property type="match status" value="1"/>
</dbReference>
<dbReference type="FunFam" id="3.30.160.60:FF:002343">
    <property type="entry name" value="Zinc finger protein 33A"/>
    <property type="match status" value="1"/>
</dbReference>
<dbReference type="PANTHER" id="PTHR24379:SF121">
    <property type="entry name" value="C2H2-TYPE DOMAIN-CONTAINING PROTEIN"/>
    <property type="match status" value="1"/>
</dbReference>
<evidence type="ECO:0000313" key="9">
    <source>
        <dbReference type="EMBL" id="KAJ8924808.1"/>
    </source>
</evidence>
<dbReference type="SUPFAM" id="SSF57716">
    <property type="entry name" value="Glucocorticoid receptor-like (DNA-binding domain)"/>
    <property type="match status" value="1"/>
</dbReference>
<dbReference type="Pfam" id="PF13465">
    <property type="entry name" value="zf-H2C2_2"/>
    <property type="match status" value="1"/>
</dbReference>
<evidence type="ECO:0000313" key="10">
    <source>
        <dbReference type="Proteomes" id="UP001159042"/>
    </source>
</evidence>
<evidence type="ECO:0000256" key="1">
    <source>
        <dbReference type="ARBA" id="ARBA00022723"/>
    </source>
</evidence>
<dbReference type="SMART" id="SM00355">
    <property type="entry name" value="ZnF_C2H2"/>
    <property type="match status" value="9"/>
</dbReference>
<evidence type="ECO:0000259" key="8">
    <source>
        <dbReference type="PROSITE" id="PS51915"/>
    </source>
</evidence>
<feature type="domain" description="C2H2-type" evidence="7">
    <location>
        <begin position="257"/>
        <end position="284"/>
    </location>
</feature>
<dbReference type="Gene3D" id="3.30.160.60">
    <property type="entry name" value="Classic Zinc Finger"/>
    <property type="match status" value="6"/>
</dbReference>
<feature type="domain" description="C2H2-type" evidence="7">
    <location>
        <begin position="396"/>
        <end position="424"/>
    </location>
</feature>
<dbReference type="FunFam" id="3.30.160.60:FF:000100">
    <property type="entry name" value="Zinc finger 45-like"/>
    <property type="match status" value="1"/>
</dbReference>
<feature type="domain" description="C2H2-type" evidence="7">
    <location>
        <begin position="342"/>
        <end position="369"/>
    </location>
</feature>
<evidence type="ECO:0000256" key="3">
    <source>
        <dbReference type="ARBA" id="ARBA00022771"/>
    </source>
</evidence>
<accession>A0AAV8WE67</accession>
<keyword evidence="2" id="KW-0677">Repeat</keyword>
<evidence type="ECO:0000256" key="5">
    <source>
        <dbReference type="PROSITE-ProRule" id="PRU00042"/>
    </source>
</evidence>
<dbReference type="PROSITE" id="PS00028">
    <property type="entry name" value="ZINC_FINGER_C2H2_1"/>
    <property type="match status" value="6"/>
</dbReference>
<dbReference type="PROSITE" id="PS50157">
    <property type="entry name" value="ZINC_FINGER_C2H2_2"/>
    <property type="match status" value="8"/>
</dbReference>
<dbReference type="EMBL" id="JANEYG010000002">
    <property type="protein sequence ID" value="KAJ8924808.1"/>
    <property type="molecule type" value="Genomic_DNA"/>
</dbReference>
<dbReference type="Pfam" id="PF00096">
    <property type="entry name" value="zf-C2H2"/>
    <property type="match status" value="2"/>
</dbReference>
<proteinExistence type="predicted"/>
<keyword evidence="3 5" id="KW-0863">Zinc-finger</keyword>
<keyword evidence="10" id="KW-1185">Reference proteome</keyword>
<feature type="domain" description="C2H2-type" evidence="7">
    <location>
        <begin position="314"/>
        <end position="341"/>
    </location>
</feature>
<dbReference type="Proteomes" id="UP001159042">
    <property type="component" value="Unassembled WGS sequence"/>
</dbReference>
<name>A0AAV8WE67_9CUCU</name>
<feature type="domain" description="C2H2-type" evidence="7">
    <location>
        <begin position="227"/>
        <end position="255"/>
    </location>
</feature>
<organism evidence="9 10">
    <name type="scientific">Exocentrus adspersus</name>
    <dbReference type="NCBI Taxonomy" id="1586481"/>
    <lineage>
        <taxon>Eukaryota</taxon>
        <taxon>Metazoa</taxon>
        <taxon>Ecdysozoa</taxon>
        <taxon>Arthropoda</taxon>
        <taxon>Hexapoda</taxon>
        <taxon>Insecta</taxon>
        <taxon>Pterygota</taxon>
        <taxon>Neoptera</taxon>
        <taxon>Endopterygota</taxon>
        <taxon>Coleoptera</taxon>
        <taxon>Polyphaga</taxon>
        <taxon>Cucujiformia</taxon>
        <taxon>Chrysomeloidea</taxon>
        <taxon>Cerambycidae</taxon>
        <taxon>Lamiinae</taxon>
        <taxon>Acanthocinini</taxon>
        <taxon>Exocentrus</taxon>
    </lineage>
</organism>
<evidence type="ECO:0000256" key="4">
    <source>
        <dbReference type="ARBA" id="ARBA00022833"/>
    </source>
</evidence>
<dbReference type="Pfam" id="PF12874">
    <property type="entry name" value="zf-met"/>
    <property type="match status" value="1"/>
</dbReference>
<sequence>MSFLSSLEAIKASCRICLTASENMISLGDKLDEKCEDSPILREVLEDMLMVKVENITDYPTSVCRLCKGNIRILHDMKALFTKSQNILKKYVSSLQQFNEINASCTKSPPPAESCIDEATDLMPEIEGDSDIEIYQEEDAQQDTAPTKIIKIVVDLPKPKTVKTQRVEGNKCRQCQKQFPSQESLSTHLNTCQKNVKCQRCNRKFFSERILRNHLRFQHGIQVVAQYKCELCDETFKNPNARSYHKITRHNTKGKKYTCDVCGKAFFFKNSLEQHLDCHSKDVSKAVCSVCGKSFHYRGALFYHMKVHRNERNYTCSFCNSKHLNMAALKRHMRTHTGERPYPCSFCPKSFCSQSEVRAHERRHTGQKPHQCKYCKKTFITPYSLKLHISAHSGTEPCNLCGRSYLNDEALKYHKEMKHHVKQQVDDAGEVMDEDAAADL</sequence>
<dbReference type="AlphaFoldDB" id="A0AAV8WE67"/>
<dbReference type="InterPro" id="IPR012934">
    <property type="entry name" value="Znf_AD"/>
</dbReference>
<evidence type="ECO:0000259" key="7">
    <source>
        <dbReference type="PROSITE" id="PS50157"/>
    </source>
</evidence>
<dbReference type="Pfam" id="PF07776">
    <property type="entry name" value="zf-AD"/>
    <property type="match status" value="1"/>
</dbReference>
<feature type="binding site" evidence="6">
    <location>
        <position position="64"/>
    </location>
    <ligand>
        <name>Zn(2+)</name>
        <dbReference type="ChEBI" id="CHEBI:29105"/>
    </ligand>
</feature>
<gene>
    <name evidence="9" type="ORF">NQ315_000962</name>
</gene>
<dbReference type="InterPro" id="IPR036236">
    <property type="entry name" value="Znf_C2H2_sf"/>
</dbReference>
<keyword evidence="1 6" id="KW-0479">Metal-binding</keyword>
<dbReference type="GO" id="GO:0005634">
    <property type="term" value="C:nucleus"/>
    <property type="evidence" value="ECO:0007669"/>
    <property type="project" value="InterPro"/>
</dbReference>
<feature type="binding site" evidence="6">
    <location>
        <position position="14"/>
    </location>
    <ligand>
        <name>Zn(2+)</name>
        <dbReference type="ChEBI" id="CHEBI:29105"/>
    </ligand>
</feature>
<keyword evidence="4 6" id="KW-0862">Zinc</keyword>
<feature type="binding site" evidence="6">
    <location>
        <position position="67"/>
    </location>
    <ligand>
        <name>Zn(2+)</name>
        <dbReference type="ChEBI" id="CHEBI:29105"/>
    </ligand>
</feature>
<dbReference type="InterPro" id="IPR013087">
    <property type="entry name" value="Znf_C2H2_type"/>
</dbReference>
<comment type="caution">
    <text evidence="9">The sequence shown here is derived from an EMBL/GenBank/DDBJ whole genome shotgun (WGS) entry which is preliminary data.</text>
</comment>
<dbReference type="SUPFAM" id="SSF57667">
    <property type="entry name" value="beta-beta-alpha zinc fingers"/>
    <property type="match status" value="6"/>
</dbReference>
<feature type="domain" description="ZAD" evidence="8">
    <location>
        <begin position="12"/>
        <end position="91"/>
    </location>
</feature>
<feature type="domain" description="C2H2-type" evidence="7">
    <location>
        <begin position="286"/>
        <end position="313"/>
    </location>
</feature>
<protein>
    <submittedName>
        <fullName evidence="9">Uncharacterized protein</fullName>
    </submittedName>
</protein>
<reference evidence="9 10" key="1">
    <citation type="journal article" date="2023" name="Insect Mol. Biol.">
        <title>Genome sequencing provides insights into the evolution of gene families encoding plant cell wall-degrading enzymes in longhorned beetles.</title>
        <authorList>
            <person name="Shin N.R."/>
            <person name="Okamura Y."/>
            <person name="Kirsch R."/>
            <person name="Pauchet Y."/>
        </authorList>
    </citation>
    <scope>NUCLEOTIDE SEQUENCE [LARGE SCALE GENOMIC DNA]</scope>
    <source>
        <strain evidence="9">EAD_L_NR</strain>
    </source>
</reference>
<feature type="domain" description="C2H2-type" evidence="7">
    <location>
        <begin position="196"/>
        <end position="219"/>
    </location>
</feature>